<evidence type="ECO:0000256" key="1">
    <source>
        <dbReference type="SAM" id="MobiDB-lite"/>
    </source>
</evidence>
<dbReference type="Gene3D" id="1.10.357.90">
    <property type="match status" value="1"/>
</dbReference>
<organism evidence="3 4">
    <name type="scientific">Karstenula rhodostoma CBS 690.94</name>
    <dbReference type="NCBI Taxonomy" id="1392251"/>
    <lineage>
        <taxon>Eukaryota</taxon>
        <taxon>Fungi</taxon>
        <taxon>Dikarya</taxon>
        <taxon>Ascomycota</taxon>
        <taxon>Pezizomycotina</taxon>
        <taxon>Dothideomycetes</taxon>
        <taxon>Pleosporomycetidae</taxon>
        <taxon>Pleosporales</taxon>
        <taxon>Massarineae</taxon>
        <taxon>Didymosphaeriaceae</taxon>
        <taxon>Karstenula</taxon>
    </lineage>
</organism>
<keyword evidence="2" id="KW-0812">Transmembrane</keyword>
<evidence type="ECO:0000313" key="3">
    <source>
        <dbReference type="EMBL" id="KAF2440998.1"/>
    </source>
</evidence>
<name>A0A9P4PCT0_9PLEO</name>
<keyword evidence="4" id="KW-1185">Reference proteome</keyword>
<dbReference type="OrthoDB" id="289721at2759"/>
<keyword evidence="2" id="KW-1133">Transmembrane helix</keyword>
<keyword evidence="2" id="KW-0472">Membrane</keyword>
<dbReference type="EMBL" id="MU001506">
    <property type="protein sequence ID" value="KAF2440998.1"/>
    <property type="molecule type" value="Genomic_DNA"/>
</dbReference>
<feature type="region of interest" description="Disordered" evidence="1">
    <location>
        <begin position="103"/>
        <end position="136"/>
    </location>
</feature>
<feature type="transmembrane region" description="Helical" evidence="2">
    <location>
        <begin position="55"/>
        <end position="75"/>
    </location>
</feature>
<dbReference type="AlphaFoldDB" id="A0A9P4PCT0"/>
<gene>
    <name evidence="3" type="ORF">P171DRAFT_86773</name>
</gene>
<protein>
    <submittedName>
        <fullName evidence="3">Uncharacterized protein</fullName>
    </submittedName>
</protein>
<sequence>MLTWNSGFKIQLQAMLIDTSFNSVPTVLANLYQSFHEAAVRCFEYARSLSKARPIHSSLLISTVASIMALAFVMLQRRTRSRAAQNAEKAGIEGFPHCVSAQTDTAPHSAGVPPKRTGGSPTASQCGKAHARGRRPLGVHIIQRADGSEAGGVQVQS</sequence>
<evidence type="ECO:0000313" key="4">
    <source>
        <dbReference type="Proteomes" id="UP000799764"/>
    </source>
</evidence>
<proteinExistence type="predicted"/>
<accession>A0A9P4PCT0</accession>
<evidence type="ECO:0000256" key="2">
    <source>
        <dbReference type="SAM" id="Phobius"/>
    </source>
</evidence>
<dbReference type="Proteomes" id="UP000799764">
    <property type="component" value="Unassembled WGS sequence"/>
</dbReference>
<comment type="caution">
    <text evidence="3">The sequence shown here is derived from an EMBL/GenBank/DDBJ whole genome shotgun (WGS) entry which is preliminary data.</text>
</comment>
<reference evidence="3" key="1">
    <citation type="journal article" date="2020" name="Stud. Mycol.">
        <title>101 Dothideomycetes genomes: a test case for predicting lifestyles and emergence of pathogens.</title>
        <authorList>
            <person name="Haridas S."/>
            <person name="Albert R."/>
            <person name="Binder M."/>
            <person name="Bloem J."/>
            <person name="Labutti K."/>
            <person name="Salamov A."/>
            <person name="Andreopoulos B."/>
            <person name="Baker S."/>
            <person name="Barry K."/>
            <person name="Bills G."/>
            <person name="Bluhm B."/>
            <person name="Cannon C."/>
            <person name="Castanera R."/>
            <person name="Culley D."/>
            <person name="Daum C."/>
            <person name="Ezra D."/>
            <person name="Gonzalez J."/>
            <person name="Henrissat B."/>
            <person name="Kuo A."/>
            <person name="Liang C."/>
            <person name="Lipzen A."/>
            <person name="Lutzoni F."/>
            <person name="Magnuson J."/>
            <person name="Mondo S."/>
            <person name="Nolan M."/>
            <person name="Ohm R."/>
            <person name="Pangilinan J."/>
            <person name="Park H.-J."/>
            <person name="Ramirez L."/>
            <person name="Alfaro M."/>
            <person name="Sun H."/>
            <person name="Tritt A."/>
            <person name="Yoshinaga Y."/>
            <person name="Zwiers L.-H."/>
            <person name="Turgeon B."/>
            <person name="Goodwin S."/>
            <person name="Spatafora J."/>
            <person name="Crous P."/>
            <person name="Grigoriev I."/>
        </authorList>
    </citation>
    <scope>NUCLEOTIDE SEQUENCE</scope>
    <source>
        <strain evidence="3">CBS 690.94</strain>
    </source>
</reference>